<dbReference type="SUPFAM" id="SSF49313">
    <property type="entry name" value="Cadherin-like"/>
    <property type="match status" value="12"/>
</dbReference>
<name>A0AAV4BSY9_9GAST</name>
<evidence type="ECO:0000313" key="15">
    <source>
        <dbReference type="Proteomes" id="UP000735302"/>
    </source>
</evidence>
<evidence type="ECO:0000256" key="12">
    <source>
        <dbReference type="SAM" id="Phobius"/>
    </source>
</evidence>
<keyword evidence="10" id="KW-0325">Glycoprotein</keyword>
<feature type="domain" description="Cadherin" evidence="13">
    <location>
        <begin position="1042"/>
        <end position="1142"/>
    </location>
</feature>
<comment type="caution">
    <text evidence="14">The sequence shown here is derived from an EMBL/GenBank/DDBJ whole genome shotgun (WGS) entry which is preliminary data.</text>
</comment>
<feature type="domain" description="Cadherin" evidence="13">
    <location>
        <begin position="131"/>
        <end position="235"/>
    </location>
</feature>
<dbReference type="PANTHER" id="PTHR24028">
    <property type="entry name" value="CADHERIN-87A"/>
    <property type="match status" value="1"/>
</dbReference>
<dbReference type="FunFam" id="2.60.40.60:FF:000020">
    <property type="entry name" value="Dachsous cadherin-related 1b"/>
    <property type="match status" value="3"/>
</dbReference>
<evidence type="ECO:0000256" key="4">
    <source>
        <dbReference type="ARBA" id="ARBA00022729"/>
    </source>
</evidence>
<dbReference type="InterPro" id="IPR002126">
    <property type="entry name" value="Cadherin-like_dom"/>
</dbReference>
<proteinExistence type="predicted"/>
<dbReference type="PROSITE" id="PS00232">
    <property type="entry name" value="CADHERIN_1"/>
    <property type="match status" value="5"/>
</dbReference>
<comment type="subcellular location">
    <subcellularLocation>
        <location evidence="1">Cell membrane</location>
        <topology evidence="1">Single-pass type I membrane protein</topology>
    </subcellularLocation>
</comment>
<reference evidence="14 15" key="1">
    <citation type="journal article" date="2021" name="Elife">
        <title>Chloroplast acquisition without the gene transfer in kleptoplastic sea slugs, Plakobranchus ocellatus.</title>
        <authorList>
            <person name="Maeda T."/>
            <person name="Takahashi S."/>
            <person name="Yoshida T."/>
            <person name="Shimamura S."/>
            <person name="Takaki Y."/>
            <person name="Nagai Y."/>
            <person name="Toyoda A."/>
            <person name="Suzuki Y."/>
            <person name="Arimoto A."/>
            <person name="Ishii H."/>
            <person name="Satoh N."/>
            <person name="Nishiyama T."/>
            <person name="Hasebe M."/>
            <person name="Maruyama T."/>
            <person name="Minagawa J."/>
            <person name="Obokata J."/>
            <person name="Shigenobu S."/>
        </authorList>
    </citation>
    <scope>NUCLEOTIDE SEQUENCE [LARGE SCALE GENOMIC DNA]</scope>
</reference>
<feature type="domain" description="Cadherin" evidence="13">
    <location>
        <begin position="820"/>
        <end position="920"/>
    </location>
</feature>
<dbReference type="InterPro" id="IPR015919">
    <property type="entry name" value="Cadherin-like_sf"/>
</dbReference>
<dbReference type="GO" id="GO:0005886">
    <property type="term" value="C:plasma membrane"/>
    <property type="evidence" value="ECO:0007669"/>
    <property type="project" value="UniProtKB-SubCell"/>
</dbReference>
<keyword evidence="15" id="KW-1185">Reference proteome</keyword>
<keyword evidence="2" id="KW-1003">Cell membrane</keyword>
<evidence type="ECO:0000256" key="11">
    <source>
        <dbReference type="PROSITE-ProRule" id="PRU00043"/>
    </source>
</evidence>
<feature type="transmembrane region" description="Helical" evidence="12">
    <location>
        <begin position="1614"/>
        <end position="1637"/>
    </location>
</feature>
<accession>A0AAV4BSY9</accession>
<dbReference type="FunFam" id="2.60.40.60:FF:000015">
    <property type="entry name" value="FAT atypical cadherin 1"/>
    <property type="match status" value="1"/>
</dbReference>
<feature type="domain" description="Cadherin" evidence="13">
    <location>
        <begin position="436"/>
        <end position="557"/>
    </location>
</feature>
<dbReference type="PANTHER" id="PTHR24028:SF328">
    <property type="entry name" value="CADHERIN-3"/>
    <property type="match status" value="1"/>
</dbReference>
<feature type="domain" description="Cadherin" evidence="13">
    <location>
        <begin position="697"/>
        <end position="818"/>
    </location>
</feature>
<feature type="non-terminal residue" evidence="14">
    <location>
        <position position="1653"/>
    </location>
</feature>
<dbReference type="FunFam" id="2.60.40.60:FF:000168">
    <property type="entry name" value="Cadherin-related family member 2"/>
    <property type="match status" value="1"/>
</dbReference>
<keyword evidence="3 12" id="KW-0812">Transmembrane</keyword>
<evidence type="ECO:0000256" key="5">
    <source>
        <dbReference type="ARBA" id="ARBA00022737"/>
    </source>
</evidence>
<feature type="domain" description="Cadherin" evidence="13">
    <location>
        <begin position="236"/>
        <end position="351"/>
    </location>
</feature>
<dbReference type="GO" id="GO:0005509">
    <property type="term" value="F:calcium ion binding"/>
    <property type="evidence" value="ECO:0007669"/>
    <property type="project" value="UniProtKB-UniRule"/>
</dbReference>
<evidence type="ECO:0000259" key="13">
    <source>
        <dbReference type="PROSITE" id="PS50268"/>
    </source>
</evidence>
<gene>
    <name evidence="14" type="ORF">PoB_005006500</name>
</gene>
<keyword evidence="6 11" id="KW-0106">Calcium</keyword>
<dbReference type="InterPro" id="IPR020894">
    <property type="entry name" value="Cadherin_CS"/>
</dbReference>
<feature type="domain" description="Cadherin" evidence="13">
    <location>
        <begin position="921"/>
        <end position="1030"/>
    </location>
</feature>
<dbReference type="PROSITE" id="PS50268">
    <property type="entry name" value="CADHERIN_2"/>
    <property type="match status" value="11"/>
</dbReference>
<keyword evidence="4" id="KW-0732">Signal</keyword>
<protein>
    <submittedName>
        <fullName evidence="14">Cadherin-23</fullName>
    </submittedName>
</protein>
<dbReference type="GO" id="GO:0007156">
    <property type="term" value="P:homophilic cell adhesion via plasma membrane adhesion molecules"/>
    <property type="evidence" value="ECO:0007669"/>
    <property type="project" value="InterPro"/>
</dbReference>
<keyword evidence="5" id="KW-0677">Repeat</keyword>
<organism evidence="14 15">
    <name type="scientific">Plakobranchus ocellatus</name>
    <dbReference type="NCBI Taxonomy" id="259542"/>
    <lineage>
        <taxon>Eukaryota</taxon>
        <taxon>Metazoa</taxon>
        <taxon>Spiralia</taxon>
        <taxon>Lophotrochozoa</taxon>
        <taxon>Mollusca</taxon>
        <taxon>Gastropoda</taxon>
        <taxon>Heterobranchia</taxon>
        <taxon>Euthyneura</taxon>
        <taxon>Panpulmonata</taxon>
        <taxon>Sacoglossa</taxon>
        <taxon>Placobranchoidea</taxon>
        <taxon>Plakobranchidae</taxon>
        <taxon>Plakobranchus</taxon>
    </lineage>
</organism>
<evidence type="ECO:0000256" key="2">
    <source>
        <dbReference type="ARBA" id="ARBA00022475"/>
    </source>
</evidence>
<dbReference type="SMART" id="SM00112">
    <property type="entry name" value="CA"/>
    <property type="match status" value="12"/>
</dbReference>
<dbReference type="EMBL" id="BLXT01005511">
    <property type="protein sequence ID" value="GFO23560.1"/>
    <property type="molecule type" value="Genomic_DNA"/>
</dbReference>
<evidence type="ECO:0000256" key="8">
    <source>
        <dbReference type="ARBA" id="ARBA00022989"/>
    </source>
</evidence>
<dbReference type="PRINTS" id="PR00205">
    <property type="entry name" value="CADHERIN"/>
</dbReference>
<evidence type="ECO:0000256" key="7">
    <source>
        <dbReference type="ARBA" id="ARBA00022889"/>
    </source>
</evidence>
<dbReference type="CDD" id="cd11304">
    <property type="entry name" value="Cadherin_repeat"/>
    <property type="match status" value="12"/>
</dbReference>
<keyword evidence="9 12" id="KW-0472">Membrane</keyword>
<evidence type="ECO:0000256" key="6">
    <source>
        <dbReference type="ARBA" id="ARBA00022837"/>
    </source>
</evidence>
<evidence type="ECO:0000256" key="3">
    <source>
        <dbReference type="ARBA" id="ARBA00022692"/>
    </source>
</evidence>
<sequence>MISNGFVTGNNRPNIILSKTTEDLTIPEDTKIGEIIGTVCAEDPEGAALTFTRLTQTTVDLIRLSAPRDALLPQNPNAQIVDIIVNSVLDRDYASSSSKTLFVQVSDGVTTTEVTIYLNIQDVNDVAPQFVNLPYELTIKENAIRGSVVYSGVTARDPDLGRSLYFRMEAGDAQYATTFGMNEYNGNITLLRTLDYEQRRYYQYIVHAEDDGGLAADPVGFVVYVLDVQDTPPGFINLPYSTQIDEDTPLNQPIQQVIALDGDRGIPNNITYSFKSGDFDNFEIDALTGEITISKSLDRDSDVMRDKGGVYAMIVQADEIVPQGQVNTGETTATTLVTITVLDVNDNPPLFEQQNYQASILENMQPGVPVGFQGPIMSVADIDQGTNSHFFLSLEKDGQPYYDFAPQPQDIYSESSVVIRVNNSKALDYETNKRVVFQIIAREIDTTEKLSSTATITVDIEDMNDNAPIFTQAEPVLNVSESTSVNTSIAIYTCTICPTTRFVMDPTTGVLSVMGALDREGNQQYYLTVEARDGGGLRTPVEVTVNILDANDNRPVFRRDDYEGIVMEEATSFIRQVKVEDDNDFTPEFTSAEYITSIPENSREGFVVKTVKAIDNDGTSPNNDFIYRIESGALDKFRINFGTGAIQVETGAELDREAKSEYTLTLSAIDRGTPPRTGYSTLKITLDDINDESPEFQPPTRSVTVNENTQVNSPVLLFSAVDSDLEPSLVYSFGEVMAYHFEHPDVDLDVDATGIKDYFGLNASTGQVFIKSELDREIADRVILQIVAEDTNAGVGQQTATGTLSVTIQDYNDNPPRFLPSSQYTVNVSEADSVQSIVLQVSATDADFDQTIEFSIGSATVDAFTIRNDGTILLKSKLNREAYEQVTFEVVARDNGSPPLTSTATVRVNVLDDNDNTPVFLPYETSFEVSEDVDVGYRVTKFSATDRDIGDFARITYTLAGPDNDDGSFVINSTTGELTVAKALDRESKASYRIEVVASDSPDNPEESKSRRSQSITITLLDVDDNAPVFTQLIPTAPFTVESSPVDQTIATVLAVDDDDSSTDNGRVIYSLTADTNATLRDGSPLFKIGANTGIIATASTLRGYAGYYYVTVMATNQARKHTPTRTIEIEVRDVNDDVPRFTKPSSDNVIAYVLENSDIGTSVFDLEAVDNDSGPNGEIRYTIVPLPNSDRDGSDKFRVDSISGLITTKSADLNAESQDKYELRIIATDQGFPDQYSTSLTMVVVILDKNEYKPEFDGFTAPHPISMTENTPDECVSVDLAVDRDLNTNYTRICYYLIGSSLLNTFTLDVGTGNLCLNTSLDREATPFVNIVIQALEDCYRTDIVTEKILPLEEGELYPSMFRPTYPDRLWIEIKVLDLNDNDPKFKSKDLALGVTRVTQFGRFILDLRADVTDGDSAKWGVDRFETETAFQAYPLALRDELDQLQVTEPFRVFPNGSVKTNMYFKPQMSGYFSVQLRVLDKGGRSDTASLRISLINDDQRLVIVFRRSIDSVGPIKDAVASRLSAKVGYRIVVDNIQTHEAVTGQADPAKTDMYIHGEDFATNEVIPAARLLSLIDQKNAMLVDLLNDYNVVELTLVNAEDLDDGVEDKLQMALILVSVVLGSICIILAIVLFYVHKRYERKLKAATAMAY</sequence>
<feature type="domain" description="Cadherin" evidence="13">
    <location>
        <begin position="1146"/>
        <end position="1257"/>
    </location>
</feature>
<dbReference type="Gene3D" id="2.60.40.60">
    <property type="entry name" value="Cadherins"/>
    <property type="match status" value="12"/>
</dbReference>
<keyword evidence="8 12" id="KW-1133">Transmembrane helix</keyword>
<evidence type="ECO:0000256" key="9">
    <source>
        <dbReference type="ARBA" id="ARBA00023136"/>
    </source>
</evidence>
<feature type="domain" description="Cadherin" evidence="13">
    <location>
        <begin position="1260"/>
        <end position="1387"/>
    </location>
</feature>
<keyword evidence="7" id="KW-0130">Cell adhesion</keyword>
<evidence type="ECO:0000256" key="10">
    <source>
        <dbReference type="ARBA" id="ARBA00023180"/>
    </source>
</evidence>
<evidence type="ECO:0000313" key="14">
    <source>
        <dbReference type="EMBL" id="GFO23560.1"/>
    </source>
</evidence>
<feature type="domain" description="Cadherin" evidence="13">
    <location>
        <begin position="590"/>
        <end position="696"/>
    </location>
</feature>
<dbReference type="InterPro" id="IPR050174">
    <property type="entry name" value="Protocadherin/Cadherin-CA"/>
</dbReference>
<evidence type="ECO:0000256" key="1">
    <source>
        <dbReference type="ARBA" id="ARBA00004251"/>
    </source>
</evidence>
<dbReference type="Proteomes" id="UP000735302">
    <property type="component" value="Unassembled WGS sequence"/>
</dbReference>
<dbReference type="FunFam" id="2.60.40.60:FF:000098">
    <property type="entry name" value="cadherin-23 isoform X1"/>
    <property type="match status" value="1"/>
</dbReference>
<dbReference type="Pfam" id="PF00028">
    <property type="entry name" value="Cadherin"/>
    <property type="match status" value="9"/>
</dbReference>
<feature type="domain" description="Cadherin" evidence="13">
    <location>
        <begin position="18"/>
        <end position="130"/>
    </location>
</feature>